<dbReference type="PROSITE" id="PS50404">
    <property type="entry name" value="GST_NTER"/>
    <property type="match status" value="1"/>
</dbReference>
<protein>
    <submittedName>
        <fullName evidence="3">Glutathione S-transferase</fullName>
        <ecNumber evidence="3">2.5.1.18</ecNumber>
    </submittedName>
</protein>
<dbReference type="SUPFAM" id="SSF47616">
    <property type="entry name" value="GST C-terminal domain-like"/>
    <property type="match status" value="1"/>
</dbReference>
<feature type="domain" description="GST C-terminal" evidence="2">
    <location>
        <begin position="86"/>
        <end position="212"/>
    </location>
</feature>
<dbReference type="Gene3D" id="1.20.1050.10">
    <property type="match status" value="1"/>
</dbReference>
<proteinExistence type="predicted"/>
<dbReference type="SFLD" id="SFLDG00358">
    <property type="entry name" value="Main_(cytGST)"/>
    <property type="match status" value="1"/>
</dbReference>
<dbReference type="InterPro" id="IPR040079">
    <property type="entry name" value="Glutathione_S-Trfase"/>
</dbReference>
<dbReference type="InterPro" id="IPR036249">
    <property type="entry name" value="Thioredoxin-like_sf"/>
</dbReference>
<dbReference type="CDD" id="cd03048">
    <property type="entry name" value="GST_N_Ure2p_like"/>
    <property type="match status" value="1"/>
</dbReference>
<evidence type="ECO:0000259" key="2">
    <source>
        <dbReference type="PROSITE" id="PS50405"/>
    </source>
</evidence>
<accession>A0A160TH54</accession>
<dbReference type="SFLD" id="SFLDS00019">
    <property type="entry name" value="Glutathione_Transferase_(cytos"/>
    <property type="match status" value="1"/>
</dbReference>
<dbReference type="InterPro" id="IPR004045">
    <property type="entry name" value="Glutathione_S-Trfase_N"/>
</dbReference>
<dbReference type="EC" id="2.5.1.18" evidence="3"/>
<keyword evidence="3" id="KW-0808">Transferase</keyword>
<dbReference type="EMBL" id="CZQC01000072">
    <property type="protein sequence ID" value="CUS42927.1"/>
    <property type="molecule type" value="Genomic_DNA"/>
</dbReference>
<dbReference type="AlphaFoldDB" id="A0A160TH54"/>
<dbReference type="PANTHER" id="PTHR44051">
    <property type="entry name" value="GLUTATHIONE S-TRANSFERASE-RELATED"/>
    <property type="match status" value="1"/>
</dbReference>
<evidence type="ECO:0000313" key="3">
    <source>
        <dbReference type="EMBL" id="CUS42927.1"/>
    </source>
</evidence>
<evidence type="ECO:0000259" key="1">
    <source>
        <dbReference type="PROSITE" id="PS50404"/>
    </source>
</evidence>
<organism evidence="3">
    <name type="scientific">hydrothermal vent metagenome</name>
    <dbReference type="NCBI Taxonomy" id="652676"/>
    <lineage>
        <taxon>unclassified sequences</taxon>
        <taxon>metagenomes</taxon>
        <taxon>ecological metagenomes</taxon>
    </lineage>
</organism>
<gene>
    <name evidence="3" type="ORF">MGWOODY_Tha2801</name>
</gene>
<dbReference type="SFLD" id="SFLDG01151">
    <property type="entry name" value="Main.2:_Nu-like"/>
    <property type="match status" value="1"/>
</dbReference>
<dbReference type="InterPro" id="IPR004046">
    <property type="entry name" value="GST_C"/>
</dbReference>
<dbReference type="Pfam" id="PF02798">
    <property type="entry name" value="GST_N"/>
    <property type="match status" value="1"/>
</dbReference>
<dbReference type="InterPro" id="IPR036282">
    <property type="entry name" value="Glutathione-S-Trfase_C_sf"/>
</dbReference>
<sequence length="223" mass="25145">MLELYSAATPNGWKATVLLEELQLPYTLTPIDLGRNAQKEAWFLKINPNGRIPALIDHGEDDFAVFESGAIMIYLAEKAGKLLGNNAKEKSQVIQWLMFQMGGVGPMMGQANVFFRYFPEKIQPAIDRYQNEGRRLLTVLDSALAERDYLVGENRGEYSVADIANWCWAHTYEWSGIDISGLDNLQAWIQRIRERPAVQAGIRLPARGDKDTVTQTGQTIIQK</sequence>
<feature type="domain" description="GST N-terminal" evidence="1">
    <location>
        <begin position="1"/>
        <end position="83"/>
    </location>
</feature>
<dbReference type="Pfam" id="PF00043">
    <property type="entry name" value="GST_C"/>
    <property type="match status" value="1"/>
</dbReference>
<dbReference type="PROSITE" id="PS50405">
    <property type="entry name" value="GST_CTER"/>
    <property type="match status" value="1"/>
</dbReference>
<dbReference type="InterPro" id="IPR010987">
    <property type="entry name" value="Glutathione-S-Trfase_C-like"/>
</dbReference>
<reference evidence="3" key="1">
    <citation type="submission" date="2015-10" db="EMBL/GenBank/DDBJ databases">
        <authorList>
            <person name="Gilbert D.G."/>
        </authorList>
    </citation>
    <scope>NUCLEOTIDE SEQUENCE</scope>
</reference>
<dbReference type="GO" id="GO:0004364">
    <property type="term" value="F:glutathione transferase activity"/>
    <property type="evidence" value="ECO:0007669"/>
    <property type="project" value="UniProtKB-EC"/>
</dbReference>
<dbReference type="Gene3D" id="3.40.30.10">
    <property type="entry name" value="Glutaredoxin"/>
    <property type="match status" value="1"/>
</dbReference>
<name>A0A160TH54_9ZZZZ</name>
<dbReference type="SUPFAM" id="SSF52833">
    <property type="entry name" value="Thioredoxin-like"/>
    <property type="match status" value="1"/>
</dbReference>
<dbReference type="PANTHER" id="PTHR44051:SF22">
    <property type="entry name" value="DISULFIDE-BOND OXIDOREDUCTASE YGHU"/>
    <property type="match status" value="1"/>
</dbReference>